<protein>
    <recommendedName>
        <fullName evidence="3">citrate synthase (unknown stereospecificity)</fullName>
        <ecNumber evidence="3">2.3.3.16</ecNumber>
    </recommendedName>
</protein>
<dbReference type="InterPro" id="IPR016142">
    <property type="entry name" value="Citrate_synth-like_lrg_a-sub"/>
</dbReference>
<dbReference type="EC" id="2.3.3.16" evidence="3"/>
<dbReference type="InterPro" id="IPR016143">
    <property type="entry name" value="Citrate_synth-like_sm_a-sub"/>
</dbReference>
<sequence>MAEQIDRPQIDRPEYPTALGASSLKAITLLGQDLAEDVMGTVGFGELAFWLATQRRPAPGEVRVFEAVLAALADHGFTPTAIVTRLTYLSAPDSIQGALAAGLLGGGSRFLGVTEDTGKFLNDVLSSVDGELPDDEAGWDALALATVTAQREAKRFVPGLGHHVHKEGDPRTPRLMQIAREEDLFGSHLSLFAAIGRVHPQVLGKTLPLNGAGVCGAALADLGLPLELLRGFALLARTAGLIGQLAEELRRPVGNEIFLSVDLNNRSVAPGPYTDGGQRG</sequence>
<dbReference type="GO" id="GO:0036440">
    <property type="term" value="F:citrate synthase activity"/>
    <property type="evidence" value="ECO:0007669"/>
    <property type="project" value="UniProtKB-EC"/>
</dbReference>
<name>A0ABS4VMR2_9PSEU</name>
<dbReference type="Gene3D" id="1.10.580.10">
    <property type="entry name" value="Citrate Synthase, domain 1"/>
    <property type="match status" value="1"/>
</dbReference>
<comment type="caution">
    <text evidence="5">The sequence shown here is derived from an EMBL/GenBank/DDBJ whole genome shotgun (WGS) entry which is preliminary data.</text>
</comment>
<proteinExistence type="inferred from homology"/>
<evidence type="ECO:0000256" key="1">
    <source>
        <dbReference type="ARBA" id="ARBA00005163"/>
    </source>
</evidence>
<dbReference type="InterPro" id="IPR036969">
    <property type="entry name" value="Citrate_synthase_sf"/>
</dbReference>
<dbReference type="Pfam" id="PF00285">
    <property type="entry name" value="Citrate_synt"/>
    <property type="match status" value="1"/>
</dbReference>
<accession>A0ABS4VMR2</accession>
<comment type="similarity">
    <text evidence="2">Belongs to the citrate synthase family.</text>
</comment>
<reference evidence="5 6" key="1">
    <citation type="submission" date="2021-03" db="EMBL/GenBank/DDBJ databases">
        <title>Sequencing the genomes of 1000 actinobacteria strains.</title>
        <authorList>
            <person name="Klenk H.-P."/>
        </authorList>
    </citation>
    <scope>NUCLEOTIDE SEQUENCE [LARGE SCALE GENOMIC DNA]</scope>
    <source>
        <strain evidence="5 6">DSM 45256</strain>
    </source>
</reference>
<gene>
    <name evidence="5" type="ORF">JOF36_000883</name>
</gene>
<dbReference type="EMBL" id="JAGINU010000001">
    <property type="protein sequence ID" value="MBP2365187.1"/>
    <property type="molecule type" value="Genomic_DNA"/>
</dbReference>
<keyword evidence="4 5" id="KW-0808">Transferase</keyword>
<dbReference type="SUPFAM" id="SSF48256">
    <property type="entry name" value="Citrate synthase"/>
    <property type="match status" value="1"/>
</dbReference>
<evidence type="ECO:0000313" key="5">
    <source>
        <dbReference type="EMBL" id="MBP2365187.1"/>
    </source>
</evidence>
<dbReference type="PANTHER" id="PTHR11739:SF4">
    <property type="entry name" value="CITRATE SYNTHASE, PEROXISOMAL"/>
    <property type="match status" value="1"/>
</dbReference>
<dbReference type="RefSeq" id="WP_372447361.1">
    <property type="nucleotide sequence ID" value="NZ_JAGINU010000001.1"/>
</dbReference>
<evidence type="ECO:0000313" key="6">
    <source>
        <dbReference type="Proteomes" id="UP001519295"/>
    </source>
</evidence>
<evidence type="ECO:0000256" key="4">
    <source>
        <dbReference type="ARBA" id="ARBA00022679"/>
    </source>
</evidence>
<dbReference type="Gene3D" id="1.10.230.10">
    <property type="entry name" value="Cytochrome P450-Terp, domain 2"/>
    <property type="match status" value="1"/>
</dbReference>
<evidence type="ECO:0000256" key="2">
    <source>
        <dbReference type="ARBA" id="ARBA00010566"/>
    </source>
</evidence>
<comment type="pathway">
    <text evidence="1">Carbohydrate metabolism; tricarboxylic acid cycle.</text>
</comment>
<keyword evidence="5" id="KW-0012">Acyltransferase</keyword>
<dbReference type="PANTHER" id="PTHR11739">
    <property type="entry name" value="CITRATE SYNTHASE"/>
    <property type="match status" value="1"/>
</dbReference>
<dbReference type="Proteomes" id="UP001519295">
    <property type="component" value="Unassembled WGS sequence"/>
</dbReference>
<organism evidence="5 6">
    <name type="scientific">Pseudonocardia parietis</name>
    <dbReference type="NCBI Taxonomy" id="570936"/>
    <lineage>
        <taxon>Bacteria</taxon>
        <taxon>Bacillati</taxon>
        <taxon>Actinomycetota</taxon>
        <taxon>Actinomycetes</taxon>
        <taxon>Pseudonocardiales</taxon>
        <taxon>Pseudonocardiaceae</taxon>
        <taxon>Pseudonocardia</taxon>
    </lineage>
</organism>
<dbReference type="NCBIfam" id="NF004868">
    <property type="entry name" value="PRK06224.1-5"/>
    <property type="match status" value="1"/>
</dbReference>
<evidence type="ECO:0000256" key="3">
    <source>
        <dbReference type="ARBA" id="ARBA00012972"/>
    </source>
</evidence>
<dbReference type="InterPro" id="IPR002020">
    <property type="entry name" value="Citrate_synthase"/>
</dbReference>
<dbReference type="CDD" id="cd06100">
    <property type="entry name" value="CCL_ACL-C"/>
    <property type="match status" value="1"/>
</dbReference>
<keyword evidence="6" id="KW-1185">Reference proteome</keyword>